<accession>Q0CVK5</accession>
<gene>
    <name evidence="2" type="ORF">ATEG_02279</name>
</gene>
<evidence type="ECO:0000256" key="1">
    <source>
        <dbReference type="ARBA" id="ARBA00023002"/>
    </source>
</evidence>
<dbReference type="PANTHER" id="PTHR47534:SF2">
    <property type="entry name" value="KETOREDUCTASE (KR) DOMAIN-CONTAINING PROTEIN-RELATED"/>
    <property type="match status" value="1"/>
</dbReference>
<dbReference type="AlphaFoldDB" id="Q0CVK5"/>
<dbReference type="PANTHER" id="PTHR47534">
    <property type="entry name" value="YALI0E05731P"/>
    <property type="match status" value="1"/>
</dbReference>
<keyword evidence="1" id="KW-0560">Oxidoreductase</keyword>
<proteinExistence type="predicted"/>
<dbReference type="STRING" id="341663.Q0CVK5"/>
<dbReference type="GeneID" id="4316707"/>
<evidence type="ECO:0000313" key="2">
    <source>
        <dbReference type="EMBL" id="EAU37241.1"/>
    </source>
</evidence>
<reference evidence="3" key="1">
    <citation type="submission" date="2005-09" db="EMBL/GenBank/DDBJ databases">
        <title>Annotation of the Aspergillus terreus NIH2624 genome.</title>
        <authorList>
            <person name="Birren B.W."/>
            <person name="Lander E.S."/>
            <person name="Galagan J.E."/>
            <person name="Nusbaum C."/>
            <person name="Devon K."/>
            <person name="Henn M."/>
            <person name="Ma L.-J."/>
            <person name="Jaffe D.B."/>
            <person name="Butler J."/>
            <person name="Alvarez P."/>
            <person name="Gnerre S."/>
            <person name="Grabherr M."/>
            <person name="Kleber M."/>
            <person name="Mauceli E.W."/>
            <person name="Brockman W."/>
            <person name="Rounsley S."/>
            <person name="Young S.K."/>
            <person name="LaButti K."/>
            <person name="Pushparaj V."/>
            <person name="DeCaprio D."/>
            <person name="Crawford M."/>
            <person name="Koehrsen M."/>
            <person name="Engels R."/>
            <person name="Montgomery P."/>
            <person name="Pearson M."/>
            <person name="Howarth C."/>
            <person name="Larson L."/>
            <person name="Luoma S."/>
            <person name="White J."/>
            <person name="Alvarado L."/>
            <person name="Kodira C.D."/>
            <person name="Zeng Q."/>
            <person name="Oleary S."/>
            <person name="Yandava C."/>
            <person name="Denning D.W."/>
            <person name="Nierman W.C."/>
            <person name="Milne T."/>
            <person name="Madden K."/>
        </authorList>
    </citation>
    <scope>NUCLEOTIDE SEQUENCE [LARGE SCALE GENOMIC DNA]</scope>
    <source>
        <strain evidence="3">NIH 2624 / FGSC A1156</strain>
    </source>
</reference>
<organism evidence="2 3">
    <name type="scientific">Aspergillus terreus (strain NIH 2624 / FGSC A1156)</name>
    <dbReference type="NCBI Taxonomy" id="341663"/>
    <lineage>
        <taxon>Eukaryota</taxon>
        <taxon>Fungi</taxon>
        <taxon>Dikarya</taxon>
        <taxon>Ascomycota</taxon>
        <taxon>Pezizomycotina</taxon>
        <taxon>Eurotiomycetes</taxon>
        <taxon>Eurotiomycetidae</taxon>
        <taxon>Eurotiales</taxon>
        <taxon>Aspergillaceae</taxon>
        <taxon>Aspergillus</taxon>
        <taxon>Aspergillus subgen. Circumdati</taxon>
    </lineage>
</organism>
<dbReference type="Gene3D" id="3.40.50.720">
    <property type="entry name" value="NAD(P)-binding Rossmann-like Domain"/>
    <property type="match status" value="1"/>
</dbReference>
<dbReference type="VEuPathDB" id="FungiDB:ATEG_02279"/>
<dbReference type="Proteomes" id="UP000007963">
    <property type="component" value="Unassembled WGS sequence"/>
</dbReference>
<dbReference type="RefSeq" id="XP_001211457.1">
    <property type="nucleotide sequence ID" value="XM_001211457.1"/>
</dbReference>
<evidence type="ECO:0000313" key="3">
    <source>
        <dbReference type="Proteomes" id="UP000007963"/>
    </source>
</evidence>
<dbReference type="eggNOG" id="ENOG502SUK3">
    <property type="taxonomic scope" value="Eukaryota"/>
</dbReference>
<protein>
    <submittedName>
        <fullName evidence="2">Uncharacterized protein</fullName>
    </submittedName>
</protein>
<sequence>MTPGYFTLKGRDETAEGLDRKFALHYYARMRFINQLLPLLRAAAEDPSVDASARLSRVVSVLDPHAAVRARGTGTLDYSDLSLKNTFTLAKCAAHASLMGNFYLEDMARQHPQTSFVHAYPSGVATGIMREIPGGNVLAVVLKTLLRPFMVPLEESGERHLFAATSGKFPPKVDGARAEGDVAVGSDGAKGSGCYWVNWDGEALPSNKKLDKTRETGAVEKVVQHTNEVFEESLLRIPAMSVSEAAELTKWRIWDGELVYLEVSNRKSESLPWPLSSTLSNTSGMSSPDSSSFKELRSTIPLSVQNIYNAIVREIPTITAFTEIVYEDVAPVVGDLITRSLAESAVIEQHNVRVNFNSVTQTLWVRVMPTELHNVHQRWMRYASSQWTRNGLLSCPEDMLLDIGVGTRFDGFTGQYTLSSKEPDLFLRPGPNDLPLIVIESGWSESWPRLRADKDLWLNGSGQVNAVVLLKWSKISNNRVKGTAEVWRRGAGADLTVDAKIIFPAPNPATAPGTDIIEFSRQDLFGQHMLPGGNPTDIFALDLEHLRLFTRERLTRLMGLTPA</sequence>
<dbReference type="OrthoDB" id="76567at2759"/>
<dbReference type="GO" id="GO:0016491">
    <property type="term" value="F:oxidoreductase activity"/>
    <property type="evidence" value="ECO:0007669"/>
    <property type="project" value="UniProtKB-KW"/>
</dbReference>
<dbReference type="HOGENOM" id="CLU_483928_0_0_1"/>
<dbReference type="InterPro" id="IPR052228">
    <property type="entry name" value="Sec_Metab_Biosynth_Oxidored"/>
</dbReference>
<dbReference type="EMBL" id="CH476596">
    <property type="protein sequence ID" value="EAU37241.1"/>
    <property type="molecule type" value="Genomic_DNA"/>
</dbReference>
<name>Q0CVK5_ASPTN</name>